<dbReference type="Gene3D" id="2.60.120.1440">
    <property type="match status" value="1"/>
</dbReference>
<keyword evidence="1" id="KW-0472">Membrane</keyword>
<organism evidence="4 5">
    <name type="scientific">Acinetobacter ursingii</name>
    <dbReference type="NCBI Taxonomy" id="108980"/>
    <lineage>
        <taxon>Bacteria</taxon>
        <taxon>Pseudomonadati</taxon>
        <taxon>Pseudomonadota</taxon>
        <taxon>Gammaproteobacteria</taxon>
        <taxon>Moraxellales</taxon>
        <taxon>Moraxellaceae</taxon>
        <taxon>Acinetobacter</taxon>
    </lineage>
</organism>
<evidence type="ECO:0000313" key="5">
    <source>
        <dbReference type="Proteomes" id="UP000595320"/>
    </source>
</evidence>
<dbReference type="GO" id="GO:0016989">
    <property type="term" value="F:sigma factor antagonist activity"/>
    <property type="evidence" value="ECO:0007669"/>
    <property type="project" value="TreeGrafter"/>
</dbReference>
<dbReference type="InterPro" id="IPR032623">
    <property type="entry name" value="FecR_N"/>
</dbReference>
<dbReference type="EMBL" id="CP068176">
    <property type="protein sequence ID" value="QQT85277.1"/>
    <property type="molecule type" value="Genomic_DNA"/>
</dbReference>
<keyword evidence="1" id="KW-1133">Transmembrane helix</keyword>
<evidence type="ECO:0000259" key="2">
    <source>
        <dbReference type="Pfam" id="PF04773"/>
    </source>
</evidence>
<dbReference type="RefSeq" id="WP_004998617.1">
    <property type="nucleotide sequence ID" value="NZ_BKGH01000138.1"/>
</dbReference>
<dbReference type="PANTHER" id="PTHR30273">
    <property type="entry name" value="PERIPLASMIC SIGNAL SENSOR AND SIGMA FACTOR ACTIVATOR FECR-RELATED"/>
    <property type="match status" value="1"/>
</dbReference>
<protein>
    <submittedName>
        <fullName evidence="4">FecR domain-containing protein</fullName>
    </submittedName>
</protein>
<reference evidence="4 5" key="1">
    <citation type="submission" date="2021-01" db="EMBL/GenBank/DDBJ databases">
        <title>FDA dAtabase for Regulatory Grade micrObial Sequences (FDA-ARGOS): Supporting development and validation of Infectious Disease Dx tests.</title>
        <authorList>
            <person name="Sproer C."/>
            <person name="Gronow S."/>
            <person name="Severitt S."/>
            <person name="Schroder I."/>
            <person name="Tallon L."/>
            <person name="Sadzewicz L."/>
            <person name="Zhao X."/>
            <person name="Boylan J."/>
            <person name="Ott S."/>
            <person name="Bowen H."/>
            <person name="Vavikolanu K."/>
            <person name="Mehta A."/>
            <person name="Aluvathingal J."/>
            <person name="Nadendla S."/>
            <person name="Lowell S."/>
            <person name="Myers T."/>
            <person name="Yan Y."/>
            <person name="Sichtig H."/>
        </authorList>
    </citation>
    <scope>NUCLEOTIDE SEQUENCE [LARGE SCALE GENOMIC DNA]</scope>
    <source>
        <strain evidence="4 5">FDAARGOS_1096</strain>
    </source>
</reference>
<sequence>MNQHSQQSTDEVSDIELMEQVAIWLLKLESEDCTEQDRIDFIHWQQQNPKHVEILKQMQNTFEQFSGLKKQSKSIPYKVIEQTIQQSKTRSIFKSNPIFIVILTTLLTSTFLWQILPTSYWLADTRNNYNQWSEHTLTDHSDIKISGNSAYNILFDKENRIIELLKGNILIDVAKDTNRPFIIKTESAQIRALGTRFIVQHNKQTTVLTMLHSTTEVTVKLANGQSQVQQVHAGEQIIIDQDGLHPKQNISVELTEKAWNEQMLMINLMPLDQLLNILQTYEKQKLKYDAATLHPIEVTATLPLDGTGLKLLQRSLPITVQTDMFGRKVIQKK</sequence>
<gene>
    <name evidence="4" type="ORF">I6I53_10115</name>
</gene>
<dbReference type="Pfam" id="PF04773">
    <property type="entry name" value="FecR"/>
    <property type="match status" value="1"/>
</dbReference>
<feature type="domain" description="FecR protein" evidence="2">
    <location>
        <begin position="131"/>
        <end position="211"/>
    </location>
</feature>
<dbReference type="GeneID" id="66212990"/>
<dbReference type="PIRSF" id="PIRSF018266">
    <property type="entry name" value="FecR"/>
    <property type="match status" value="1"/>
</dbReference>
<keyword evidence="1" id="KW-0812">Transmembrane</keyword>
<dbReference type="InterPro" id="IPR012373">
    <property type="entry name" value="Ferrdict_sens_TM"/>
</dbReference>
<accession>A0A7T9UGD8</accession>
<feature type="domain" description="FecR N-terminal" evidence="3">
    <location>
        <begin position="19"/>
        <end position="59"/>
    </location>
</feature>
<proteinExistence type="predicted"/>
<dbReference type="PANTHER" id="PTHR30273:SF2">
    <property type="entry name" value="PROTEIN FECR"/>
    <property type="match status" value="1"/>
</dbReference>
<dbReference type="InterPro" id="IPR006860">
    <property type="entry name" value="FecR"/>
</dbReference>
<dbReference type="Proteomes" id="UP000595320">
    <property type="component" value="Chromosome"/>
</dbReference>
<feature type="transmembrane region" description="Helical" evidence="1">
    <location>
        <begin position="98"/>
        <end position="116"/>
    </location>
</feature>
<evidence type="ECO:0000256" key="1">
    <source>
        <dbReference type="SAM" id="Phobius"/>
    </source>
</evidence>
<evidence type="ECO:0000313" key="4">
    <source>
        <dbReference type="EMBL" id="QQT85277.1"/>
    </source>
</evidence>
<name>A0A7T9UGD8_9GAMM</name>
<dbReference type="AlphaFoldDB" id="A0A7T9UGD8"/>
<evidence type="ECO:0000259" key="3">
    <source>
        <dbReference type="Pfam" id="PF16220"/>
    </source>
</evidence>
<dbReference type="Pfam" id="PF16220">
    <property type="entry name" value="DUF4880"/>
    <property type="match status" value="1"/>
</dbReference>